<evidence type="ECO:0000313" key="7">
    <source>
        <dbReference type="Proteomes" id="UP001469553"/>
    </source>
</evidence>
<evidence type="ECO:0000256" key="3">
    <source>
        <dbReference type="ARBA" id="ARBA00022833"/>
    </source>
</evidence>
<keyword evidence="2" id="KW-0863">Zinc-finger</keyword>
<evidence type="ECO:0000256" key="1">
    <source>
        <dbReference type="ARBA" id="ARBA00022723"/>
    </source>
</evidence>
<evidence type="ECO:0000313" key="6">
    <source>
        <dbReference type="EMBL" id="MEQ2296067.1"/>
    </source>
</evidence>
<dbReference type="SMART" id="SM00449">
    <property type="entry name" value="SPRY"/>
    <property type="match status" value="1"/>
</dbReference>
<dbReference type="InterPro" id="IPR051051">
    <property type="entry name" value="E3_ubiq-ligase_TRIM/RNF"/>
</dbReference>
<name>A0ABV0YQC6_9TELE</name>
<dbReference type="PROSITE" id="PS50188">
    <property type="entry name" value="B302_SPRY"/>
    <property type="match status" value="1"/>
</dbReference>
<sequence length="127" mass="14215">MVCCSLICFTLSGTIQVTVGVAYKEMERKGSDNKSRLGHNSQSWSLYWSGTGFSFWHNNQEKLLGSPKAKRIGIYLDQHGGILNFYSIINNQAHLIHHYETQFTGPLCAGFRLWAGVGDSLTICQLD</sequence>
<proteinExistence type="predicted"/>
<dbReference type="EMBL" id="JAHRIP010039424">
    <property type="protein sequence ID" value="MEQ2296067.1"/>
    <property type="molecule type" value="Genomic_DNA"/>
</dbReference>
<feature type="domain" description="B30.2/SPRY" evidence="5">
    <location>
        <begin position="1"/>
        <end position="127"/>
    </location>
</feature>
<dbReference type="Proteomes" id="UP001469553">
    <property type="component" value="Unassembled WGS sequence"/>
</dbReference>
<dbReference type="SUPFAM" id="SSF49899">
    <property type="entry name" value="Concanavalin A-like lectins/glucanases"/>
    <property type="match status" value="1"/>
</dbReference>
<keyword evidence="3" id="KW-0862">Zinc</keyword>
<comment type="caution">
    <text evidence="6">The sequence shown here is derived from an EMBL/GenBank/DDBJ whole genome shotgun (WGS) entry which is preliminary data.</text>
</comment>
<dbReference type="InterPro" id="IPR001870">
    <property type="entry name" value="B30.2/SPRY"/>
</dbReference>
<organism evidence="6 7">
    <name type="scientific">Ameca splendens</name>
    <dbReference type="NCBI Taxonomy" id="208324"/>
    <lineage>
        <taxon>Eukaryota</taxon>
        <taxon>Metazoa</taxon>
        <taxon>Chordata</taxon>
        <taxon>Craniata</taxon>
        <taxon>Vertebrata</taxon>
        <taxon>Euteleostomi</taxon>
        <taxon>Actinopterygii</taxon>
        <taxon>Neopterygii</taxon>
        <taxon>Teleostei</taxon>
        <taxon>Neoteleostei</taxon>
        <taxon>Acanthomorphata</taxon>
        <taxon>Ovalentaria</taxon>
        <taxon>Atherinomorphae</taxon>
        <taxon>Cyprinodontiformes</taxon>
        <taxon>Goodeidae</taxon>
        <taxon>Ameca</taxon>
    </lineage>
</organism>
<dbReference type="InterPro" id="IPR013320">
    <property type="entry name" value="ConA-like_dom_sf"/>
</dbReference>
<dbReference type="PANTHER" id="PTHR25465:SF14">
    <property type="entry name" value="E3 UBIQUITIN-PROTEIN LIGASE TRIM65"/>
    <property type="match status" value="1"/>
</dbReference>
<dbReference type="Gene3D" id="2.60.120.920">
    <property type="match status" value="1"/>
</dbReference>
<gene>
    <name evidence="6" type="ORF">AMECASPLE_021119</name>
</gene>
<dbReference type="InterPro" id="IPR043136">
    <property type="entry name" value="B30.2/SPRY_sf"/>
</dbReference>
<dbReference type="InterPro" id="IPR003879">
    <property type="entry name" value="Butyrophylin_SPRY"/>
</dbReference>
<dbReference type="PRINTS" id="PR01407">
    <property type="entry name" value="BUTYPHLNCDUF"/>
</dbReference>
<keyword evidence="1" id="KW-0479">Metal-binding</keyword>
<dbReference type="Pfam" id="PF00622">
    <property type="entry name" value="SPRY"/>
    <property type="match status" value="1"/>
</dbReference>
<feature type="signal peptide" evidence="4">
    <location>
        <begin position="1"/>
        <end position="20"/>
    </location>
</feature>
<dbReference type="InterPro" id="IPR003877">
    <property type="entry name" value="SPRY_dom"/>
</dbReference>
<accession>A0ABV0YQC6</accession>
<protein>
    <recommendedName>
        <fullName evidence="5">B30.2/SPRY domain-containing protein</fullName>
    </recommendedName>
</protein>
<evidence type="ECO:0000259" key="5">
    <source>
        <dbReference type="PROSITE" id="PS50188"/>
    </source>
</evidence>
<evidence type="ECO:0000256" key="2">
    <source>
        <dbReference type="ARBA" id="ARBA00022771"/>
    </source>
</evidence>
<reference evidence="6 7" key="1">
    <citation type="submission" date="2021-06" db="EMBL/GenBank/DDBJ databases">
        <authorList>
            <person name="Palmer J.M."/>
        </authorList>
    </citation>
    <scope>NUCLEOTIDE SEQUENCE [LARGE SCALE GENOMIC DNA]</scope>
    <source>
        <strain evidence="6 7">AS_MEX2019</strain>
        <tissue evidence="6">Muscle</tissue>
    </source>
</reference>
<dbReference type="PANTHER" id="PTHR25465">
    <property type="entry name" value="B-BOX DOMAIN CONTAINING"/>
    <property type="match status" value="1"/>
</dbReference>
<keyword evidence="4" id="KW-0732">Signal</keyword>
<keyword evidence="7" id="KW-1185">Reference proteome</keyword>
<feature type="chain" id="PRO_5045493066" description="B30.2/SPRY domain-containing protein" evidence="4">
    <location>
        <begin position="21"/>
        <end position="127"/>
    </location>
</feature>
<evidence type="ECO:0000256" key="4">
    <source>
        <dbReference type="SAM" id="SignalP"/>
    </source>
</evidence>